<evidence type="ECO:0000313" key="15">
    <source>
        <dbReference type="EMBL" id="ALI10358.1"/>
    </source>
</evidence>
<dbReference type="OrthoDB" id="9809766at2"/>
<dbReference type="PANTHER" id="PTHR45436:SF14">
    <property type="entry name" value="SENSOR PROTEIN QSEC"/>
    <property type="match status" value="1"/>
</dbReference>
<evidence type="ECO:0000256" key="1">
    <source>
        <dbReference type="ARBA" id="ARBA00000085"/>
    </source>
</evidence>
<dbReference type="PROSITE" id="PS50109">
    <property type="entry name" value="HIS_KIN"/>
    <property type="match status" value="1"/>
</dbReference>
<keyword evidence="12 13" id="KW-0472">Membrane</keyword>
<dbReference type="InterPro" id="IPR004358">
    <property type="entry name" value="Sig_transdc_His_kin-like_C"/>
</dbReference>
<evidence type="ECO:0000259" key="14">
    <source>
        <dbReference type="PROSITE" id="PS50109"/>
    </source>
</evidence>
<comment type="catalytic activity">
    <reaction evidence="1">
        <text>ATP + protein L-histidine = ADP + protein N-phospho-L-histidine.</text>
        <dbReference type="EC" id="2.7.13.3"/>
    </reaction>
</comment>
<dbReference type="Pfam" id="PF08521">
    <property type="entry name" value="2CSK_N"/>
    <property type="match status" value="1"/>
</dbReference>
<evidence type="ECO:0000313" key="16">
    <source>
        <dbReference type="Proteomes" id="UP000059425"/>
    </source>
</evidence>
<keyword evidence="6 13" id="KW-0812">Transmembrane</keyword>
<dbReference type="InterPro" id="IPR036890">
    <property type="entry name" value="HATPase_C_sf"/>
</dbReference>
<keyword evidence="7" id="KW-0547">Nucleotide-binding</keyword>
<dbReference type="GO" id="GO:0005524">
    <property type="term" value="F:ATP binding"/>
    <property type="evidence" value="ECO:0007669"/>
    <property type="project" value="UniProtKB-KW"/>
</dbReference>
<name>A0A0N9XFK0_PSEFL</name>
<dbReference type="Proteomes" id="UP000059425">
    <property type="component" value="Chromosome"/>
</dbReference>
<comment type="subcellular location">
    <subcellularLocation>
        <location evidence="2">Membrane</location>
        <topology evidence="2">Multi-pass membrane protein</topology>
    </subcellularLocation>
</comment>
<evidence type="ECO:0000256" key="4">
    <source>
        <dbReference type="ARBA" id="ARBA00022553"/>
    </source>
</evidence>
<keyword evidence="5" id="KW-0808">Transferase</keyword>
<dbReference type="RefSeq" id="WP_060742454.1">
    <property type="nucleotide sequence ID" value="NZ_CP012831.1"/>
</dbReference>
<proteinExistence type="predicted"/>
<dbReference type="EC" id="2.7.13.3" evidence="3"/>
<feature type="transmembrane region" description="Helical" evidence="13">
    <location>
        <begin position="166"/>
        <end position="188"/>
    </location>
</feature>
<dbReference type="AlphaFoldDB" id="A0A0N9XFK0"/>
<dbReference type="GO" id="GO:0005886">
    <property type="term" value="C:plasma membrane"/>
    <property type="evidence" value="ECO:0007669"/>
    <property type="project" value="TreeGrafter"/>
</dbReference>
<dbReference type="Pfam" id="PF02518">
    <property type="entry name" value="HATPase_c"/>
    <property type="match status" value="1"/>
</dbReference>
<sequence length="474" mass="52636">MISVRARILVPVLVLILLGDALISWLVLRDSHHEIEEVYDAQLAQSARLLQGVLHQRAPGEADWDRLYQAFDQAMSRVGADGVAHPYETRLTFQVWRTDGQLLVRSAEAPILDAPPVTLGSHDLVDNGNDWCAFLLADPQQGLLIWVGERDDIRQDLIQRIVRHTLWPTLIGVPLLALLIWLVIGWGLNPLRAMARFIRGRTTDSLQPLHLKPLPSDLEPMQTALNRLLDQVDDLLERERRFIADAAHELRTPLAILRIHAQNAQSAVTEEQRREALDFLVNGVDRATRIGSQLLTMARIEPQLNNPMYQRVQLTELVREELAELTPLAMEKGVELVLECDEECWVETEPTALAIAMQNLVTNALNFSSPGSEVTVVVRKDEAGMASLRVEDAGPGIAEGELGRLFERFYSRGNANGAGLGLAIVQMITRKIGCTLHIYNRTSGGVCAELGLNQASRPYNVLANSNNASVTVTT</sequence>
<dbReference type="InterPro" id="IPR036097">
    <property type="entry name" value="HisK_dim/P_sf"/>
</dbReference>
<dbReference type="InterPro" id="IPR013727">
    <property type="entry name" value="2CSK_N"/>
</dbReference>
<keyword evidence="8 15" id="KW-0418">Kinase</keyword>
<keyword evidence="9" id="KW-0067">ATP-binding</keyword>
<gene>
    <name evidence="15" type="ORF">AO356_27275</name>
</gene>
<evidence type="ECO:0000256" key="7">
    <source>
        <dbReference type="ARBA" id="ARBA00022741"/>
    </source>
</evidence>
<dbReference type="SUPFAM" id="SSF55874">
    <property type="entry name" value="ATPase domain of HSP90 chaperone/DNA topoisomerase II/histidine kinase"/>
    <property type="match status" value="1"/>
</dbReference>
<evidence type="ECO:0000256" key="3">
    <source>
        <dbReference type="ARBA" id="ARBA00012438"/>
    </source>
</evidence>
<dbReference type="SMART" id="SM00388">
    <property type="entry name" value="HisKA"/>
    <property type="match status" value="1"/>
</dbReference>
<dbReference type="SMART" id="SM00387">
    <property type="entry name" value="HATPase_c"/>
    <property type="match status" value="1"/>
</dbReference>
<feature type="domain" description="Histidine kinase" evidence="14">
    <location>
        <begin position="245"/>
        <end position="456"/>
    </location>
</feature>
<dbReference type="Gene3D" id="3.30.565.10">
    <property type="entry name" value="Histidine kinase-like ATPase, C-terminal domain"/>
    <property type="match status" value="1"/>
</dbReference>
<reference evidence="15 16" key="2">
    <citation type="journal article" date="2018" name="Nature">
        <title>Mutant phenotypes for thousands of bacterial genes of unknown function.</title>
        <authorList>
            <person name="Price M.N."/>
            <person name="Wetmore K.M."/>
            <person name="Waters R.J."/>
            <person name="Callaghan M."/>
            <person name="Ray J."/>
            <person name="Liu H."/>
            <person name="Kuehl J.V."/>
            <person name="Melnyk R.A."/>
            <person name="Lamson J.S."/>
            <person name="Suh Y."/>
            <person name="Carlson H.K."/>
            <person name="Esquivel Z."/>
            <person name="Sadeeshkumar H."/>
            <person name="Chakraborty R."/>
            <person name="Zane G.M."/>
            <person name="Rubin B.E."/>
            <person name="Wall J.D."/>
            <person name="Visel A."/>
            <person name="Bristow J."/>
            <person name="Blow M.J."/>
            <person name="Arkin A.P."/>
            <person name="Deutschbauer A.M."/>
        </authorList>
    </citation>
    <scope>NUCLEOTIDE SEQUENCE [LARGE SCALE GENOMIC DNA]</scope>
    <source>
        <strain evidence="15 16">FW300-N2C3</strain>
    </source>
</reference>
<dbReference type="InterPro" id="IPR003594">
    <property type="entry name" value="HATPase_dom"/>
</dbReference>
<evidence type="ECO:0000256" key="8">
    <source>
        <dbReference type="ARBA" id="ARBA00022777"/>
    </source>
</evidence>
<dbReference type="Gene3D" id="1.10.287.130">
    <property type="match status" value="1"/>
</dbReference>
<dbReference type="Pfam" id="PF00512">
    <property type="entry name" value="HisKA"/>
    <property type="match status" value="1"/>
</dbReference>
<feature type="transmembrane region" description="Helical" evidence="13">
    <location>
        <begin position="6"/>
        <end position="28"/>
    </location>
</feature>
<dbReference type="GO" id="GO:0000155">
    <property type="term" value="F:phosphorelay sensor kinase activity"/>
    <property type="evidence" value="ECO:0007669"/>
    <property type="project" value="InterPro"/>
</dbReference>
<dbReference type="PANTHER" id="PTHR45436">
    <property type="entry name" value="SENSOR HISTIDINE KINASE YKOH"/>
    <property type="match status" value="1"/>
</dbReference>
<organism evidence="15 16">
    <name type="scientific">Pseudomonas fluorescens</name>
    <dbReference type="NCBI Taxonomy" id="294"/>
    <lineage>
        <taxon>Bacteria</taxon>
        <taxon>Pseudomonadati</taxon>
        <taxon>Pseudomonadota</taxon>
        <taxon>Gammaproteobacteria</taxon>
        <taxon>Pseudomonadales</taxon>
        <taxon>Pseudomonadaceae</taxon>
        <taxon>Pseudomonas</taxon>
    </lineage>
</organism>
<keyword evidence="10 13" id="KW-1133">Transmembrane helix</keyword>
<dbReference type="PRINTS" id="PR00344">
    <property type="entry name" value="BCTRLSENSOR"/>
</dbReference>
<evidence type="ECO:0000256" key="6">
    <source>
        <dbReference type="ARBA" id="ARBA00022692"/>
    </source>
</evidence>
<keyword evidence="11" id="KW-0902">Two-component regulatory system</keyword>
<protein>
    <recommendedName>
        <fullName evidence="3">histidine kinase</fullName>
        <ecNumber evidence="3">2.7.13.3</ecNumber>
    </recommendedName>
</protein>
<evidence type="ECO:0000256" key="13">
    <source>
        <dbReference type="SAM" id="Phobius"/>
    </source>
</evidence>
<evidence type="ECO:0000256" key="9">
    <source>
        <dbReference type="ARBA" id="ARBA00022840"/>
    </source>
</evidence>
<dbReference type="InterPro" id="IPR005467">
    <property type="entry name" value="His_kinase_dom"/>
</dbReference>
<dbReference type="CDD" id="cd00075">
    <property type="entry name" value="HATPase"/>
    <property type="match status" value="1"/>
</dbReference>
<dbReference type="SUPFAM" id="SSF47384">
    <property type="entry name" value="Homodimeric domain of signal transducing histidine kinase"/>
    <property type="match status" value="1"/>
</dbReference>
<dbReference type="EMBL" id="CP012831">
    <property type="protein sequence ID" value="ALI10358.1"/>
    <property type="molecule type" value="Genomic_DNA"/>
</dbReference>
<evidence type="ECO:0000256" key="5">
    <source>
        <dbReference type="ARBA" id="ARBA00022679"/>
    </source>
</evidence>
<evidence type="ECO:0000256" key="11">
    <source>
        <dbReference type="ARBA" id="ARBA00023012"/>
    </source>
</evidence>
<dbReference type="CDD" id="cd00082">
    <property type="entry name" value="HisKA"/>
    <property type="match status" value="1"/>
</dbReference>
<dbReference type="InterPro" id="IPR003661">
    <property type="entry name" value="HisK_dim/P_dom"/>
</dbReference>
<evidence type="ECO:0000256" key="2">
    <source>
        <dbReference type="ARBA" id="ARBA00004141"/>
    </source>
</evidence>
<reference evidence="16" key="1">
    <citation type="submission" date="2015-09" db="EMBL/GenBank/DDBJ databases">
        <title>Whole genome sequence of Pseudomonas fluorescens FW300-N2C3.</title>
        <authorList>
            <person name="Ray J."/>
            <person name="Melnyk R."/>
            <person name="Deutschbauer A."/>
        </authorList>
    </citation>
    <scope>NUCLEOTIDE SEQUENCE [LARGE SCALE GENOMIC DNA]</scope>
    <source>
        <strain evidence="16">FW300-N2C3</strain>
    </source>
</reference>
<keyword evidence="4" id="KW-0597">Phosphoprotein</keyword>
<evidence type="ECO:0000256" key="10">
    <source>
        <dbReference type="ARBA" id="ARBA00022989"/>
    </source>
</evidence>
<evidence type="ECO:0000256" key="12">
    <source>
        <dbReference type="ARBA" id="ARBA00023136"/>
    </source>
</evidence>
<dbReference type="InterPro" id="IPR050428">
    <property type="entry name" value="TCS_sensor_his_kinase"/>
</dbReference>
<accession>A0A0N9XFK0</accession>